<dbReference type="GO" id="GO:0003824">
    <property type="term" value="F:catalytic activity"/>
    <property type="evidence" value="ECO:0007669"/>
    <property type="project" value="InterPro"/>
</dbReference>
<dbReference type="PANTHER" id="PTHR10185:SF17">
    <property type="entry name" value="GM01519P-RELATED"/>
    <property type="match status" value="1"/>
</dbReference>
<dbReference type="AlphaFoldDB" id="A0A8S1BDC4"/>
<keyword evidence="2" id="KW-0812">Transmembrane</keyword>
<reference evidence="4 5" key="1">
    <citation type="submission" date="2020-04" db="EMBL/GenBank/DDBJ databases">
        <authorList>
            <person name="Wallbank WR R."/>
            <person name="Pardo Diaz C."/>
            <person name="Kozak K."/>
            <person name="Martin S."/>
            <person name="Jiggins C."/>
            <person name="Moest M."/>
            <person name="Warren A I."/>
            <person name="Byers J.R.P. K."/>
            <person name="Montejo-Kovacevich G."/>
            <person name="Yen C E."/>
        </authorList>
    </citation>
    <scope>NUCLEOTIDE SEQUENCE [LARGE SCALE GENOMIC DNA]</scope>
</reference>
<dbReference type="EMBL" id="CADEBD010000422">
    <property type="protein sequence ID" value="CAB3254905.1"/>
    <property type="molecule type" value="Genomic_DNA"/>
</dbReference>
<keyword evidence="2" id="KW-0472">Membrane</keyword>
<dbReference type="InterPro" id="IPR001736">
    <property type="entry name" value="PLipase_D/transphosphatidylase"/>
</dbReference>
<gene>
    <name evidence="4" type="ORF">APLA_LOCUS15041</name>
</gene>
<evidence type="ECO:0000256" key="2">
    <source>
        <dbReference type="SAM" id="Phobius"/>
    </source>
</evidence>
<comment type="similarity">
    <text evidence="1">Belongs to the phospholipase D family.</text>
</comment>
<feature type="domain" description="PLD phosphodiesterase" evidence="3">
    <location>
        <begin position="224"/>
        <end position="251"/>
    </location>
</feature>
<dbReference type="Pfam" id="PF13918">
    <property type="entry name" value="PLDc_3"/>
    <property type="match status" value="1"/>
</dbReference>
<dbReference type="Pfam" id="PF00614">
    <property type="entry name" value="PLDc"/>
    <property type="match status" value="1"/>
</dbReference>
<evidence type="ECO:0000256" key="1">
    <source>
        <dbReference type="ARBA" id="ARBA00008664"/>
    </source>
</evidence>
<evidence type="ECO:0000313" key="5">
    <source>
        <dbReference type="Proteomes" id="UP000494256"/>
    </source>
</evidence>
<dbReference type="InterPro" id="IPR050874">
    <property type="entry name" value="Diverse_PLD-related"/>
</dbReference>
<organism evidence="4 5">
    <name type="scientific">Arctia plantaginis</name>
    <name type="common">Wood tiger moth</name>
    <name type="synonym">Phalaena plantaginis</name>
    <dbReference type="NCBI Taxonomy" id="874455"/>
    <lineage>
        <taxon>Eukaryota</taxon>
        <taxon>Metazoa</taxon>
        <taxon>Ecdysozoa</taxon>
        <taxon>Arthropoda</taxon>
        <taxon>Hexapoda</taxon>
        <taxon>Insecta</taxon>
        <taxon>Pterygota</taxon>
        <taxon>Neoptera</taxon>
        <taxon>Endopterygota</taxon>
        <taxon>Lepidoptera</taxon>
        <taxon>Glossata</taxon>
        <taxon>Ditrysia</taxon>
        <taxon>Noctuoidea</taxon>
        <taxon>Erebidae</taxon>
        <taxon>Arctiinae</taxon>
        <taxon>Arctia</taxon>
    </lineage>
</organism>
<dbReference type="SMART" id="SM00155">
    <property type="entry name" value="PLDc"/>
    <property type="match status" value="2"/>
</dbReference>
<proteinExistence type="inferred from homology"/>
<dbReference type="CDD" id="cd09107">
    <property type="entry name" value="PLDc_vPLD3_4_5_like_2"/>
    <property type="match status" value="1"/>
</dbReference>
<dbReference type="CDD" id="cd09106">
    <property type="entry name" value="PLDc_vPLD3_4_5_like_1"/>
    <property type="match status" value="1"/>
</dbReference>
<accession>A0A8S1BDC4</accession>
<dbReference type="OrthoDB" id="1728974at2759"/>
<keyword evidence="2" id="KW-1133">Transmembrane helix</keyword>
<sequence>MGYLVSLPKYMLAYFKTVLESGSVGNASSSDEELEQWEQIFMMRDENGNSYNDKRKKRSIWCRPSCIPVSIVIVLIVLVVLVPLLDQPNLVAESTPSVPISLHCSDECRLSLVESIPEGHMYPPNVTHLPTKNVWLDLIDEAQTSIEIASFYWSLRYNEEYPYNSSIEGEQVFQSLYAAGSKRNIKLKIAQNWPSKGNPNIDTEYLVKKKAAQVRSLNFSKWFGSGVLHTKFWIVDRQHFYIGSANMDWRSLTQVKELGIVALNCSCLATDLGKIFDVYWSLGVPDATVPDVWPEELNTDINYQHPINISDGQNNYGAFITSSPPALSPVGRTDDGTAIVNIINDAEEFVYISVMDYEPMCTFTHKMTFWPNIDDALRKAALENKVKVKLLISWWKHSSPAEDHFLRSLADLSESYPRVDIQVKRFIVPSTPDQDKIPYARVNHNKYMVTDHTAYIGTSNWSGDYFTTTAGVAFVFEDHLRYEGSFQNLTRDIRKDLQEVFERDWNSPYAVPLRRL</sequence>
<dbReference type="Proteomes" id="UP000494256">
    <property type="component" value="Unassembled WGS sequence"/>
</dbReference>
<dbReference type="SUPFAM" id="SSF56024">
    <property type="entry name" value="Phospholipase D/nuclease"/>
    <property type="match status" value="2"/>
</dbReference>
<protein>
    <recommendedName>
        <fullName evidence="3">PLD phosphodiesterase domain-containing protein</fullName>
    </recommendedName>
</protein>
<comment type="caution">
    <text evidence="4">The sequence shown here is derived from an EMBL/GenBank/DDBJ whole genome shotgun (WGS) entry which is preliminary data.</text>
</comment>
<dbReference type="PANTHER" id="PTHR10185">
    <property type="entry name" value="PHOSPHOLIPASE D - RELATED"/>
    <property type="match status" value="1"/>
</dbReference>
<dbReference type="PROSITE" id="PS50035">
    <property type="entry name" value="PLD"/>
    <property type="match status" value="2"/>
</dbReference>
<evidence type="ECO:0000313" key="4">
    <source>
        <dbReference type="EMBL" id="CAB3254905.1"/>
    </source>
</evidence>
<feature type="transmembrane region" description="Helical" evidence="2">
    <location>
        <begin position="65"/>
        <end position="85"/>
    </location>
</feature>
<dbReference type="InterPro" id="IPR032803">
    <property type="entry name" value="PLDc_3"/>
</dbReference>
<evidence type="ECO:0000259" key="3">
    <source>
        <dbReference type="PROSITE" id="PS50035"/>
    </source>
</evidence>
<dbReference type="Gene3D" id="3.30.870.10">
    <property type="entry name" value="Endonuclease Chain A"/>
    <property type="match status" value="2"/>
</dbReference>
<feature type="domain" description="PLD phosphodiesterase" evidence="3">
    <location>
        <begin position="439"/>
        <end position="465"/>
    </location>
</feature>
<name>A0A8S1BDC4_ARCPL</name>